<keyword evidence="2" id="KW-1185">Reference proteome</keyword>
<dbReference type="EMBL" id="JAOSHN010000004">
    <property type="protein sequence ID" value="MCU7378798.1"/>
    <property type="molecule type" value="Genomic_DNA"/>
</dbReference>
<reference evidence="1" key="1">
    <citation type="submission" date="2022-09" db="EMBL/GenBank/DDBJ databases">
        <title>Culturomic study of gut microbiota in children with autism spectrum disorder.</title>
        <authorList>
            <person name="Efimov B.A."/>
            <person name="Chaplin A.V."/>
            <person name="Sokolova S.R."/>
            <person name="Pikina A.P."/>
            <person name="Korzhanova M."/>
            <person name="Belova V."/>
            <person name="Korostin D."/>
        </authorList>
    </citation>
    <scope>NUCLEOTIDE SEQUENCE</scope>
    <source>
        <strain evidence="1">ASD5510</strain>
    </source>
</reference>
<dbReference type="RefSeq" id="WP_253021156.1">
    <property type="nucleotide sequence ID" value="NZ_JAOSHN010000004.1"/>
</dbReference>
<organism evidence="1 2">
    <name type="scientific">Hominibacterium faecale</name>
    <dbReference type="NCBI Taxonomy" id="2839743"/>
    <lineage>
        <taxon>Bacteria</taxon>
        <taxon>Bacillati</taxon>
        <taxon>Bacillota</taxon>
        <taxon>Clostridia</taxon>
        <taxon>Peptostreptococcales</taxon>
        <taxon>Anaerovoracaceae</taxon>
        <taxon>Hominibacterium</taxon>
    </lineage>
</organism>
<gene>
    <name evidence="1" type="ORF">OBO34_10575</name>
</gene>
<accession>A0A9J6QW49</accession>
<sequence length="107" mass="12180">MKTAKCPDFLWTLHPNQGISNRNRRKKCFWPLSRPAGPPRAGAEMVRGLAHGKVICFMRLPLLGAYNFFAMTKKFHDIQLCGNAALNGEYRIVFLPFNTALPRGKKY</sequence>
<comment type="caution">
    <text evidence="1">The sequence shown here is derived from an EMBL/GenBank/DDBJ whole genome shotgun (WGS) entry which is preliminary data.</text>
</comment>
<evidence type="ECO:0000313" key="2">
    <source>
        <dbReference type="Proteomes" id="UP001065549"/>
    </source>
</evidence>
<dbReference type="Proteomes" id="UP001065549">
    <property type="component" value="Unassembled WGS sequence"/>
</dbReference>
<proteinExistence type="predicted"/>
<dbReference type="AlphaFoldDB" id="A0A9J6QW49"/>
<protein>
    <submittedName>
        <fullName evidence="1">Uncharacterized protein</fullName>
    </submittedName>
</protein>
<name>A0A9J6QW49_9FIRM</name>
<evidence type="ECO:0000313" key="1">
    <source>
        <dbReference type="EMBL" id="MCU7378798.1"/>
    </source>
</evidence>